<dbReference type="Pfam" id="PF13635">
    <property type="entry name" value="DUF4143"/>
    <property type="match status" value="1"/>
</dbReference>
<dbReference type="EMBL" id="CP001841">
    <property type="protein sequence ID" value="AEF80467.1"/>
    <property type="molecule type" value="Genomic_DNA"/>
</dbReference>
<protein>
    <submittedName>
        <fullName evidence="3">ATPase</fullName>
    </submittedName>
</protein>
<proteinExistence type="predicted"/>
<reference evidence="4" key="1">
    <citation type="submission" date="2009-12" db="EMBL/GenBank/DDBJ databases">
        <title>Complete sequence of Treponema azotonutricium strain ZAS-9.</title>
        <authorList>
            <person name="Tetu S.G."/>
            <person name="Matson E."/>
            <person name="Ren Q."/>
            <person name="Seshadri R."/>
            <person name="Elbourne L."/>
            <person name="Hassan K.A."/>
            <person name="Durkin A."/>
            <person name="Radune D."/>
            <person name="Mohamoud Y."/>
            <person name="Shay R."/>
            <person name="Jin S."/>
            <person name="Zhang X."/>
            <person name="Lucey K."/>
            <person name="Ballor N.R."/>
            <person name="Ottesen E."/>
            <person name="Rosenthal R."/>
            <person name="Allen A."/>
            <person name="Leadbetter J.R."/>
            <person name="Paulsen I.T."/>
        </authorList>
    </citation>
    <scope>NUCLEOTIDE SEQUENCE [LARGE SCALE GENOMIC DNA]</scope>
    <source>
        <strain evidence="4">ATCC BAA-888 / DSM 13862 / ZAS-9</strain>
    </source>
</reference>
<dbReference type="InterPro" id="IPR041682">
    <property type="entry name" value="AAA_14"/>
</dbReference>
<gene>
    <name evidence="3" type="ordered locus">TREAZ_2155</name>
</gene>
<name>F5Y9A6_LEAAZ</name>
<dbReference type="HOGENOM" id="CLU_041527_1_1_12"/>
<dbReference type="AlphaFoldDB" id="F5Y9A6"/>
<evidence type="ECO:0000313" key="3">
    <source>
        <dbReference type="EMBL" id="AEF80467.1"/>
    </source>
</evidence>
<organism evidence="3 4">
    <name type="scientific">Leadbettera azotonutricia (strain ATCC BAA-888 / DSM 13862 / ZAS-9)</name>
    <name type="common">Treponema azotonutricium</name>
    <dbReference type="NCBI Taxonomy" id="545695"/>
    <lineage>
        <taxon>Bacteria</taxon>
        <taxon>Pseudomonadati</taxon>
        <taxon>Spirochaetota</taxon>
        <taxon>Spirochaetia</taxon>
        <taxon>Spirochaetales</taxon>
        <taxon>Breznakiellaceae</taxon>
        <taxon>Leadbettera</taxon>
    </lineage>
</organism>
<dbReference type="PANTHER" id="PTHR33295">
    <property type="entry name" value="ATPASE"/>
    <property type="match status" value="1"/>
</dbReference>
<dbReference type="Gene3D" id="3.40.50.300">
    <property type="entry name" value="P-loop containing nucleotide triphosphate hydrolases"/>
    <property type="match status" value="1"/>
</dbReference>
<feature type="domain" description="AAA" evidence="1">
    <location>
        <begin position="95"/>
        <end position="224"/>
    </location>
</feature>
<dbReference type="eggNOG" id="COG1373">
    <property type="taxonomic scope" value="Bacteria"/>
</dbReference>
<evidence type="ECO:0000259" key="1">
    <source>
        <dbReference type="Pfam" id="PF13173"/>
    </source>
</evidence>
<dbReference type="KEGG" id="taz:TREAZ_2155"/>
<dbReference type="Proteomes" id="UP000009222">
    <property type="component" value="Chromosome"/>
</dbReference>
<dbReference type="InterPro" id="IPR027417">
    <property type="entry name" value="P-loop_NTPase"/>
</dbReference>
<keyword evidence="4" id="KW-1185">Reference proteome</keyword>
<accession>F5Y9A6</accession>
<dbReference type="STRING" id="545695.TREAZ_2155"/>
<feature type="domain" description="DUF4143" evidence="2">
    <location>
        <begin position="280"/>
        <end position="434"/>
    </location>
</feature>
<reference evidence="3 4" key="2">
    <citation type="journal article" date="2011" name="ISME J.">
        <title>RNA-seq reveals cooperative metabolic interactions between two termite-gut spirochete species in co-culture.</title>
        <authorList>
            <person name="Rosenthal A.Z."/>
            <person name="Matson E.G."/>
            <person name="Eldar A."/>
            <person name="Leadbetter J.R."/>
        </authorList>
    </citation>
    <scope>NUCLEOTIDE SEQUENCE [LARGE SCALE GENOMIC DNA]</scope>
    <source>
        <strain evidence="4">ATCC BAA-888 / DSM 13862 / ZAS-9</strain>
    </source>
</reference>
<evidence type="ECO:0000259" key="2">
    <source>
        <dbReference type="Pfam" id="PF13635"/>
    </source>
</evidence>
<evidence type="ECO:0000313" key="4">
    <source>
        <dbReference type="Proteomes" id="UP000009222"/>
    </source>
</evidence>
<dbReference type="InParanoid" id="F5Y9A6"/>
<sequence>MLYLTLSDIIQYDLFFFISMVFMRFIPFSTVNKRITEKEFYVVFESLYFEYQQQSSLDYIKQLTNRYFLHIIIDMINRPEYLAELLRWKDKDDLIKIITGVRRCGKSTLLMLFQDYLKKNGVKDSQILDINLEMAANDNLLDWKALHQYIESHAAKGKKTYVLLDEIQMVNDFPRAVNSLRLKKNIDVYVTGSNAAMLSKDIKNVLGGRTIEIRMLPFSFREYLSSFPGNEQTELDKKYNDYVTRGSFPQTIEFYTANAVYDERAWHTYMDSVYNTIIVKDVLSRQGVQEFSKLEQVIAFMFSNIGNETSINNMGNIINNDMRGRQTNSKIHAQTIEKYLENLLDGYVFYKANPNYLKGRNRLRNNAKYYAVDVGLRYFLLGGTSIDDSGHILENVVYLELLRRGYDVEFGKADDAEIDFVARKPGGKIEYYQVTQTLMDKKVLERELKPLQQIKDNYPKFILSRDYDSSNFAGIRHINVLEWLTSLSI</sequence>
<dbReference type="PANTHER" id="PTHR33295:SF20">
    <property type="entry name" value="ATPASE"/>
    <property type="match status" value="1"/>
</dbReference>
<dbReference type="InterPro" id="IPR025420">
    <property type="entry name" value="DUF4143"/>
</dbReference>
<dbReference type="SUPFAM" id="SSF52540">
    <property type="entry name" value="P-loop containing nucleoside triphosphate hydrolases"/>
    <property type="match status" value="1"/>
</dbReference>
<dbReference type="Pfam" id="PF13173">
    <property type="entry name" value="AAA_14"/>
    <property type="match status" value="1"/>
</dbReference>